<evidence type="ECO:0000256" key="2">
    <source>
        <dbReference type="ARBA" id="ARBA00008000"/>
    </source>
</evidence>
<dbReference type="PROSITE" id="PS51387">
    <property type="entry name" value="FAD_PCMH"/>
    <property type="match status" value="1"/>
</dbReference>
<dbReference type="InterPro" id="IPR004113">
    <property type="entry name" value="FAD-bd_oxidored_4_C"/>
</dbReference>
<evidence type="ECO:0000313" key="8">
    <source>
        <dbReference type="Proteomes" id="UP000218335"/>
    </source>
</evidence>
<feature type="domain" description="FAD-binding PCMH-type" evidence="6">
    <location>
        <begin position="37"/>
        <end position="217"/>
    </location>
</feature>
<evidence type="ECO:0000256" key="5">
    <source>
        <dbReference type="ARBA" id="ARBA00023002"/>
    </source>
</evidence>
<evidence type="ECO:0000313" key="7">
    <source>
        <dbReference type="EMBL" id="PCF55778.1"/>
    </source>
</evidence>
<dbReference type="AlphaFoldDB" id="A0A2A4GYH6"/>
<comment type="similarity">
    <text evidence="2">Belongs to the FAD-binding oxidoreductase/transferase type 4 family.</text>
</comment>
<evidence type="ECO:0000256" key="4">
    <source>
        <dbReference type="ARBA" id="ARBA00022827"/>
    </source>
</evidence>
<dbReference type="RefSeq" id="WP_096638094.1">
    <property type="nucleotide sequence ID" value="NZ_MWUU01000005.1"/>
</dbReference>
<dbReference type="Pfam" id="PF01565">
    <property type="entry name" value="FAD_binding_4"/>
    <property type="match status" value="1"/>
</dbReference>
<name>A0A2A4GYH6_9STAP</name>
<dbReference type="Gene3D" id="3.30.43.10">
    <property type="entry name" value="Uridine Diphospho-n-acetylenolpyruvylglucosamine Reductase, domain 2"/>
    <property type="match status" value="1"/>
</dbReference>
<evidence type="ECO:0000256" key="1">
    <source>
        <dbReference type="ARBA" id="ARBA00001974"/>
    </source>
</evidence>
<dbReference type="Gene3D" id="1.10.45.10">
    <property type="entry name" value="Vanillyl-alcohol Oxidase, Chain A, domain 4"/>
    <property type="match status" value="1"/>
</dbReference>
<comment type="cofactor">
    <cofactor evidence="1">
        <name>FAD</name>
        <dbReference type="ChEBI" id="CHEBI:57692"/>
    </cofactor>
</comment>
<keyword evidence="3" id="KW-0285">Flavoprotein</keyword>
<dbReference type="SUPFAM" id="SSF55103">
    <property type="entry name" value="FAD-linked oxidases, C-terminal domain"/>
    <property type="match status" value="1"/>
</dbReference>
<comment type="caution">
    <text evidence="7">The sequence shown here is derived from an EMBL/GenBank/DDBJ whole genome shotgun (WGS) entry which is preliminary data.</text>
</comment>
<gene>
    <name evidence="7" type="ORF">B5C08_04770</name>
</gene>
<dbReference type="InterPro" id="IPR036318">
    <property type="entry name" value="FAD-bd_PCMH-like_sf"/>
</dbReference>
<dbReference type="InterPro" id="IPR016167">
    <property type="entry name" value="FAD-bd_PCMH_sub1"/>
</dbReference>
<dbReference type="Gene3D" id="3.30.70.2740">
    <property type="match status" value="1"/>
</dbReference>
<dbReference type="InterPro" id="IPR016164">
    <property type="entry name" value="FAD-linked_Oxase-like_C"/>
</dbReference>
<keyword evidence="4" id="KW-0274">FAD</keyword>
<proteinExistence type="inferred from homology"/>
<dbReference type="PANTHER" id="PTHR42934:SF2">
    <property type="entry name" value="GLYCOLATE OXIDASE SUBUNIT GLCD"/>
    <property type="match status" value="1"/>
</dbReference>
<dbReference type="Gene3D" id="3.30.465.10">
    <property type="match status" value="1"/>
</dbReference>
<reference evidence="7 8" key="1">
    <citation type="journal article" date="2017" name="PLoS ONE">
        <title>Development of a real-time PCR for detection of Staphylococcus pseudintermedius using a novel automated comparison of whole-genome sequences.</title>
        <authorList>
            <person name="Verstappen K.M."/>
            <person name="Huijbregts L."/>
            <person name="Spaninks M."/>
            <person name="Wagenaar J.A."/>
            <person name="Fluit A.C."/>
            <person name="Duim B."/>
        </authorList>
    </citation>
    <scope>NUCLEOTIDE SEQUENCE [LARGE SCALE GENOMIC DNA]</scope>
    <source>
        <strain evidence="7 8">215070706401-1</strain>
    </source>
</reference>
<protein>
    <submittedName>
        <fullName evidence="7">Glycolate oxidase subunit GlcD</fullName>
    </submittedName>
</protein>
<dbReference type="SUPFAM" id="SSF56176">
    <property type="entry name" value="FAD-binding/transporter-associated domain-like"/>
    <property type="match status" value="1"/>
</dbReference>
<dbReference type="Proteomes" id="UP000218335">
    <property type="component" value="Unassembled WGS sequence"/>
</dbReference>
<evidence type="ECO:0000256" key="3">
    <source>
        <dbReference type="ARBA" id="ARBA00022630"/>
    </source>
</evidence>
<organism evidence="7 8">
    <name type="scientific">Staphylococcus delphini</name>
    <dbReference type="NCBI Taxonomy" id="53344"/>
    <lineage>
        <taxon>Bacteria</taxon>
        <taxon>Bacillati</taxon>
        <taxon>Bacillota</taxon>
        <taxon>Bacilli</taxon>
        <taxon>Bacillales</taxon>
        <taxon>Staphylococcaceae</taxon>
        <taxon>Staphylococcus</taxon>
        <taxon>Staphylococcus intermedius group</taxon>
    </lineage>
</organism>
<dbReference type="PANTHER" id="PTHR42934">
    <property type="entry name" value="GLYCOLATE OXIDASE SUBUNIT GLCD"/>
    <property type="match status" value="1"/>
</dbReference>
<dbReference type="GO" id="GO:0071949">
    <property type="term" value="F:FAD binding"/>
    <property type="evidence" value="ECO:0007669"/>
    <property type="project" value="InterPro"/>
</dbReference>
<keyword evidence="5" id="KW-0560">Oxidoreductase</keyword>
<evidence type="ECO:0000259" key="6">
    <source>
        <dbReference type="PROSITE" id="PS51387"/>
    </source>
</evidence>
<dbReference type="FunFam" id="3.30.70.2740:FF:000001">
    <property type="entry name" value="D-lactate dehydrogenase mitochondrial"/>
    <property type="match status" value="1"/>
</dbReference>
<dbReference type="Gene3D" id="3.30.70.2190">
    <property type="match status" value="1"/>
</dbReference>
<dbReference type="InterPro" id="IPR006094">
    <property type="entry name" value="Oxid_FAD_bind_N"/>
</dbReference>
<dbReference type="InterPro" id="IPR016171">
    <property type="entry name" value="Vanillyl_alc_oxidase_C-sub2"/>
</dbReference>
<dbReference type="EMBL" id="MWUU01000005">
    <property type="protein sequence ID" value="PCF55778.1"/>
    <property type="molecule type" value="Genomic_DNA"/>
</dbReference>
<dbReference type="FunFam" id="1.10.45.10:FF:000001">
    <property type="entry name" value="D-lactate dehydrogenase mitochondrial"/>
    <property type="match status" value="1"/>
</dbReference>
<dbReference type="GO" id="GO:0016491">
    <property type="term" value="F:oxidoreductase activity"/>
    <property type="evidence" value="ECO:0007669"/>
    <property type="project" value="UniProtKB-KW"/>
</dbReference>
<accession>A0A2A4GYH6</accession>
<sequence length="473" mass="51313">MRQQRQLEIERRLRDIVGERVFVDVAERVSYGYDGSFGQYLPDFVTQPLATSEVQQIVKLANMYDLPIYPRGAGTNLSGGSLPVKGGIVLDFSQWNDEVTIYPDDLIIKTRPGVKTADIHALAEQHQLMYPPDPSSSSVCTIGGNLAENAGGPHGVKYGVTKDYVIGLEVVTAQGDIIRTGGNTIKNVTGYDLTKLLIGAEGTLGIITEATLRLIPKPPATQTALIVFEDLGSAGRSISQILTSGVRPSKMEILDHHAINKVVDYAGIDLPRDAAAVLLVEVDGDEAILPKELATIKTALAKIGVTQVKIAASKAEEAELWQVRKAVSPAVVERGFAKISEDATVPLSKIPHMFEKIDEIKQKYDLNLVVFGHAGDGNLHPTISANMRDPEAVKNVERAVEEIFNYAIELGGTLSGEHGIGTMKKPFMTREFDPASLAFQKAIKDALDPDHRLNPGKIFPAAGETRLVLRHDD</sequence>
<dbReference type="InterPro" id="IPR051914">
    <property type="entry name" value="FAD-linked_OxidoTrans_Type4"/>
</dbReference>
<dbReference type="InterPro" id="IPR016166">
    <property type="entry name" value="FAD-bd_PCMH"/>
</dbReference>
<dbReference type="InterPro" id="IPR016169">
    <property type="entry name" value="FAD-bd_PCMH_sub2"/>
</dbReference>
<dbReference type="Pfam" id="PF02913">
    <property type="entry name" value="FAD-oxidase_C"/>
    <property type="match status" value="1"/>
</dbReference>